<accession>A0A918WR70</accession>
<protein>
    <submittedName>
        <fullName evidence="1">Uncharacterized protein</fullName>
    </submittedName>
</protein>
<dbReference type="Proteomes" id="UP000646244">
    <property type="component" value="Unassembled WGS sequence"/>
</dbReference>
<dbReference type="RefSeq" id="WP_190113103.1">
    <property type="nucleotide sequence ID" value="NZ_BMVB01000038.1"/>
</dbReference>
<dbReference type="EMBL" id="BMVB01000038">
    <property type="protein sequence ID" value="GHC72874.1"/>
    <property type="molecule type" value="Genomic_DNA"/>
</dbReference>
<reference evidence="1" key="1">
    <citation type="journal article" date="2014" name="Int. J. Syst. Evol. Microbiol.">
        <title>Complete genome sequence of Corynebacterium casei LMG S-19264T (=DSM 44701T), isolated from a smear-ripened cheese.</title>
        <authorList>
            <consortium name="US DOE Joint Genome Institute (JGI-PGF)"/>
            <person name="Walter F."/>
            <person name="Albersmeier A."/>
            <person name="Kalinowski J."/>
            <person name="Ruckert C."/>
        </authorList>
    </citation>
    <scope>NUCLEOTIDE SEQUENCE</scope>
    <source>
        <strain evidence="1">JCM 4633</strain>
    </source>
</reference>
<comment type="caution">
    <text evidence="1">The sequence shown here is derived from an EMBL/GenBank/DDBJ whole genome shotgun (WGS) entry which is preliminary data.</text>
</comment>
<dbReference type="AlphaFoldDB" id="A0A918WR70"/>
<gene>
    <name evidence="1" type="ORF">GCM10010507_60070</name>
</gene>
<evidence type="ECO:0000313" key="1">
    <source>
        <dbReference type="EMBL" id="GHC72874.1"/>
    </source>
</evidence>
<organism evidence="1 2">
    <name type="scientific">Streptomyces cinnamoneus</name>
    <name type="common">Streptoverticillium cinnamoneum</name>
    <dbReference type="NCBI Taxonomy" id="53446"/>
    <lineage>
        <taxon>Bacteria</taxon>
        <taxon>Bacillati</taxon>
        <taxon>Actinomycetota</taxon>
        <taxon>Actinomycetes</taxon>
        <taxon>Kitasatosporales</taxon>
        <taxon>Streptomycetaceae</taxon>
        <taxon>Streptomyces</taxon>
        <taxon>Streptomyces cinnamoneus group</taxon>
    </lineage>
</organism>
<sequence length="47" mass="4754">MGASAVTGFVAALLPKRVAAPRCVLVGLQYALMAAPFILLINASPGI</sequence>
<evidence type="ECO:0000313" key="2">
    <source>
        <dbReference type="Proteomes" id="UP000646244"/>
    </source>
</evidence>
<name>A0A918WR70_STRCJ</name>
<proteinExistence type="predicted"/>
<reference evidence="1" key="2">
    <citation type="submission" date="2020-09" db="EMBL/GenBank/DDBJ databases">
        <authorList>
            <person name="Sun Q."/>
            <person name="Ohkuma M."/>
        </authorList>
    </citation>
    <scope>NUCLEOTIDE SEQUENCE</scope>
    <source>
        <strain evidence="1">JCM 4633</strain>
    </source>
</reference>